<reference evidence="2" key="1">
    <citation type="submission" date="2019-04" db="EMBL/GenBank/DDBJ databases">
        <title>Genome assembly of Zosterops borbonicus 15179.</title>
        <authorList>
            <person name="Leroy T."/>
            <person name="Anselmetti Y."/>
            <person name="Tilak M.-K."/>
            <person name="Nabholz B."/>
        </authorList>
    </citation>
    <scope>NUCLEOTIDE SEQUENCE</scope>
    <source>
        <strain evidence="2">HGM_15179</strain>
        <tissue evidence="2">Muscle</tissue>
    </source>
</reference>
<comment type="caution">
    <text evidence="2">The sequence shown here is derived from an EMBL/GenBank/DDBJ whole genome shotgun (WGS) entry which is preliminary data.</text>
</comment>
<accession>A0A8K1G8Y8</accession>
<name>A0A8K1G8Y8_9PASS</name>
<gene>
    <name evidence="2" type="ORF">HGM15179_013393</name>
</gene>
<evidence type="ECO:0000256" key="1">
    <source>
        <dbReference type="SAM" id="MobiDB-lite"/>
    </source>
</evidence>
<sequence length="153" mass="17955">MDTDTLHSVAERRRDCPNTLLLQVFISLRQHKVLCWNSLVLSLSLPCSLERIPIPKAEVKKQRPGEAEIWKIRNLEKQRSGKAEIWKIRNLEKQKSGEAEIRKSRDEEKQRSGEAEIRRSRVLEKQNFGRAEIRKSRVLENQSSRQLDGHYTL</sequence>
<evidence type="ECO:0000313" key="2">
    <source>
        <dbReference type="EMBL" id="TRZ13721.1"/>
    </source>
</evidence>
<dbReference type="EMBL" id="SWJQ01000487">
    <property type="protein sequence ID" value="TRZ13721.1"/>
    <property type="molecule type" value="Genomic_DNA"/>
</dbReference>
<dbReference type="Proteomes" id="UP000796761">
    <property type="component" value="Unassembled WGS sequence"/>
</dbReference>
<proteinExistence type="predicted"/>
<dbReference type="AlphaFoldDB" id="A0A8K1G8Y8"/>
<keyword evidence="3" id="KW-1185">Reference proteome</keyword>
<protein>
    <submittedName>
        <fullName evidence="2">Uncharacterized protein</fullName>
    </submittedName>
</protein>
<evidence type="ECO:0000313" key="3">
    <source>
        <dbReference type="Proteomes" id="UP000796761"/>
    </source>
</evidence>
<feature type="region of interest" description="Disordered" evidence="1">
    <location>
        <begin position="97"/>
        <end position="118"/>
    </location>
</feature>
<organism evidence="2 3">
    <name type="scientific">Zosterops borbonicus</name>
    <dbReference type="NCBI Taxonomy" id="364589"/>
    <lineage>
        <taxon>Eukaryota</taxon>
        <taxon>Metazoa</taxon>
        <taxon>Chordata</taxon>
        <taxon>Craniata</taxon>
        <taxon>Vertebrata</taxon>
        <taxon>Euteleostomi</taxon>
        <taxon>Archelosauria</taxon>
        <taxon>Archosauria</taxon>
        <taxon>Dinosauria</taxon>
        <taxon>Saurischia</taxon>
        <taxon>Theropoda</taxon>
        <taxon>Coelurosauria</taxon>
        <taxon>Aves</taxon>
        <taxon>Neognathae</taxon>
        <taxon>Neoaves</taxon>
        <taxon>Telluraves</taxon>
        <taxon>Australaves</taxon>
        <taxon>Passeriformes</taxon>
        <taxon>Sylvioidea</taxon>
        <taxon>Zosteropidae</taxon>
        <taxon>Zosterops</taxon>
    </lineage>
</organism>